<reference evidence="3 4" key="1">
    <citation type="submission" date="2018-11" db="EMBL/GenBank/DDBJ databases">
        <authorList>
            <person name="Li F."/>
        </authorList>
    </citation>
    <scope>NUCLEOTIDE SEQUENCE [LARGE SCALE GENOMIC DNA]</scope>
    <source>
        <strain evidence="3 4">Gsoil 097</strain>
    </source>
</reference>
<feature type="compositionally biased region" description="Polar residues" evidence="1">
    <location>
        <begin position="37"/>
        <end position="58"/>
    </location>
</feature>
<feature type="compositionally biased region" description="Gly residues" evidence="1">
    <location>
        <begin position="154"/>
        <end position="174"/>
    </location>
</feature>
<dbReference type="RefSeq" id="WP_123228376.1">
    <property type="nucleotide sequence ID" value="NZ_RJSE01000007.1"/>
</dbReference>
<organism evidence="3 4">
    <name type="scientific">Nocardioides marmoriginsengisoli</name>
    <dbReference type="NCBI Taxonomy" id="661483"/>
    <lineage>
        <taxon>Bacteria</taxon>
        <taxon>Bacillati</taxon>
        <taxon>Actinomycetota</taxon>
        <taxon>Actinomycetes</taxon>
        <taxon>Propionibacteriales</taxon>
        <taxon>Nocardioidaceae</taxon>
        <taxon>Nocardioides</taxon>
    </lineage>
</organism>
<accession>A0A3N0CI26</accession>
<proteinExistence type="predicted"/>
<keyword evidence="4" id="KW-1185">Reference proteome</keyword>
<dbReference type="EMBL" id="RJSE01000007">
    <property type="protein sequence ID" value="RNL63084.1"/>
    <property type="molecule type" value="Genomic_DNA"/>
</dbReference>
<dbReference type="AlphaFoldDB" id="A0A3N0CI26"/>
<dbReference type="InterPro" id="IPR043724">
    <property type="entry name" value="DUF5666"/>
</dbReference>
<evidence type="ECO:0000313" key="3">
    <source>
        <dbReference type="EMBL" id="RNL63084.1"/>
    </source>
</evidence>
<dbReference type="Pfam" id="PF18914">
    <property type="entry name" value="DUF5666"/>
    <property type="match status" value="1"/>
</dbReference>
<feature type="region of interest" description="Disordered" evidence="1">
    <location>
        <begin position="143"/>
        <end position="183"/>
    </location>
</feature>
<protein>
    <recommendedName>
        <fullName evidence="2">DUF5666 domain-containing protein</fullName>
    </recommendedName>
</protein>
<evidence type="ECO:0000256" key="1">
    <source>
        <dbReference type="SAM" id="MobiDB-lite"/>
    </source>
</evidence>
<sequence length="288" mass="27674">MNENLTTRIAAACGAGVLLLGAAACGSDDPANAGADSGTNAGPGTTQQDGAQDRTQGGQRPGANGKVAAVSGSTAQVQSMGSGQVAVTWTASTAFTKQVSAKLADLSVGDCVVVTPVDSDDGTGATTPPTAVTASSVRITEKVDGSCSPVRVGRPGGGSGGGPQLDGDPGGGATGARPTRGGFGGAFGEVKAVAANSFVVTTEMPTGDDPTKTTSTEVTVTVGKATTYRTTAPGSAADVKVGVCVNADGKTDDTGAVTATRIAVTPTVEGECSGGMVRFSSGAPGSAS</sequence>
<comment type="caution">
    <text evidence="3">The sequence shown here is derived from an EMBL/GenBank/DDBJ whole genome shotgun (WGS) entry which is preliminary data.</text>
</comment>
<evidence type="ECO:0000313" key="4">
    <source>
        <dbReference type="Proteomes" id="UP000267128"/>
    </source>
</evidence>
<dbReference type="OrthoDB" id="3784028at2"/>
<evidence type="ECO:0000259" key="2">
    <source>
        <dbReference type="Pfam" id="PF18914"/>
    </source>
</evidence>
<feature type="domain" description="DUF5666" evidence="2">
    <location>
        <begin position="188"/>
        <end position="262"/>
    </location>
</feature>
<dbReference type="Proteomes" id="UP000267128">
    <property type="component" value="Unassembled WGS sequence"/>
</dbReference>
<gene>
    <name evidence="3" type="ORF">EFK50_15335</name>
</gene>
<name>A0A3N0CI26_9ACTN</name>
<feature type="region of interest" description="Disordered" evidence="1">
    <location>
        <begin position="34"/>
        <end position="66"/>
    </location>
</feature>